<dbReference type="InterPro" id="IPR001611">
    <property type="entry name" value="Leu-rich_rpt"/>
</dbReference>
<keyword evidence="1" id="KW-0433">Leucine-rich repeat</keyword>
<dbReference type="Proteomes" id="UP000029843">
    <property type="component" value="Unassembled WGS sequence"/>
</dbReference>
<keyword evidence="5" id="KW-0418">Kinase</keyword>
<dbReference type="EMBL" id="JQED01000017">
    <property type="protein sequence ID" value="KGJ92611.1"/>
    <property type="molecule type" value="Genomic_DNA"/>
</dbReference>
<feature type="binding site" evidence="3">
    <location>
        <position position="245"/>
    </location>
    <ligand>
        <name>ATP</name>
        <dbReference type="ChEBI" id="CHEBI:30616"/>
    </ligand>
</feature>
<comment type="caution">
    <text evidence="5">The sequence shown here is derived from an EMBL/GenBank/DDBJ whole genome shotgun (WGS) entry which is preliminary data.</text>
</comment>
<dbReference type="SUPFAM" id="SSF52058">
    <property type="entry name" value="L domain-like"/>
    <property type="match status" value="1"/>
</dbReference>
<dbReference type="InterPro" id="IPR032675">
    <property type="entry name" value="LRR_dom_sf"/>
</dbReference>
<dbReference type="Pfam" id="PF00069">
    <property type="entry name" value="Pkinase"/>
    <property type="match status" value="1"/>
</dbReference>
<dbReference type="PANTHER" id="PTHR48051">
    <property type="match status" value="1"/>
</dbReference>
<reference evidence="5 6" key="1">
    <citation type="submission" date="2014-08" db="EMBL/GenBank/DDBJ databases">
        <title>Genomic and Phenotypic Diversity of Colwellia psychrerythraea strains from Disparate Marine Basins.</title>
        <authorList>
            <person name="Techtmann S.M."/>
            <person name="Stelling S.C."/>
            <person name="Utturkar S.M."/>
            <person name="Alshibli N."/>
            <person name="Harris A."/>
            <person name="Brown S.D."/>
            <person name="Hazen T.C."/>
        </authorList>
    </citation>
    <scope>NUCLEOTIDE SEQUENCE [LARGE SCALE GENOMIC DNA]</scope>
    <source>
        <strain evidence="5 6">ND2E</strain>
    </source>
</reference>
<dbReference type="SMART" id="SM00220">
    <property type="entry name" value="S_TKc"/>
    <property type="match status" value="1"/>
</dbReference>
<keyword evidence="5" id="KW-0723">Serine/threonine-protein kinase</keyword>
<dbReference type="Gene3D" id="3.30.200.20">
    <property type="entry name" value="Phosphorylase Kinase, domain 1"/>
    <property type="match status" value="1"/>
</dbReference>
<dbReference type="SUPFAM" id="SSF56112">
    <property type="entry name" value="Protein kinase-like (PK-like)"/>
    <property type="match status" value="1"/>
</dbReference>
<dbReference type="InterPro" id="IPR050216">
    <property type="entry name" value="LRR_domain-containing"/>
</dbReference>
<evidence type="ECO:0000256" key="3">
    <source>
        <dbReference type="PROSITE-ProRule" id="PRU10141"/>
    </source>
</evidence>
<dbReference type="GO" id="GO:0005524">
    <property type="term" value="F:ATP binding"/>
    <property type="evidence" value="ECO:0007669"/>
    <property type="project" value="UniProtKB-UniRule"/>
</dbReference>
<dbReference type="AlphaFoldDB" id="A0A099KQ90"/>
<evidence type="ECO:0000313" key="6">
    <source>
        <dbReference type="Proteomes" id="UP000029843"/>
    </source>
</evidence>
<dbReference type="Pfam" id="PF13855">
    <property type="entry name" value="LRR_8"/>
    <property type="match status" value="1"/>
</dbReference>
<dbReference type="GO" id="GO:0005737">
    <property type="term" value="C:cytoplasm"/>
    <property type="evidence" value="ECO:0007669"/>
    <property type="project" value="TreeGrafter"/>
</dbReference>
<keyword evidence="3" id="KW-0547">Nucleotide-binding</keyword>
<dbReference type="PROSITE" id="PS00107">
    <property type="entry name" value="PROTEIN_KINASE_ATP"/>
    <property type="match status" value="1"/>
</dbReference>
<evidence type="ECO:0000256" key="1">
    <source>
        <dbReference type="ARBA" id="ARBA00022614"/>
    </source>
</evidence>
<dbReference type="Gene3D" id="1.10.510.10">
    <property type="entry name" value="Transferase(Phosphotransferase) domain 1"/>
    <property type="match status" value="1"/>
</dbReference>
<evidence type="ECO:0000313" key="5">
    <source>
        <dbReference type="EMBL" id="KGJ92611.1"/>
    </source>
</evidence>
<dbReference type="InterPro" id="IPR011009">
    <property type="entry name" value="Kinase-like_dom_sf"/>
</dbReference>
<protein>
    <submittedName>
        <fullName evidence="5">Serine/threonine protein kinase</fullName>
    </submittedName>
</protein>
<sequence>MLHTLSQLRSGKLAGISQLKLSESLKTFPLEILTLADSLEILDLSNNALSSLPDELAHMKKLKIIFASQNKFEHLPDILGQLPSLEMIGFKSNKIKRVSEQSLPAQLRWLILTDNLIETLPNSLGERPRLQKLALAGNQLTHLPQTLAQSRNLELVRISANQLTECPEQLLDLPNLAWFAFAGNPFTKVEAKINSDIHAQIKSVPEISSASYTLENVLGQGASGIISKAHWNAPQSQFPEEIAVKVFKGEITSDGYPQDELQACLQAGHHPNLVASVAQVNEENYLALIMTLIPENYQNLGLPPCFKSCTRDTFPPGFNLPIQLINRIVSQMQDVFVHLHNNQVCHGDLYAHNTLFDSQGNIIFGDFGAATSYQMLTPTQQEKVKNIESRALKYFIDDLLSICAEEDINSNEFNLLKKHVNN</sequence>
<proteinExistence type="predicted"/>
<evidence type="ECO:0000259" key="4">
    <source>
        <dbReference type="PROSITE" id="PS50011"/>
    </source>
</evidence>
<name>A0A099KQ90_COLPS</name>
<keyword evidence="5" id="KW-0808">Transferase</keyword>
<gene>
    <name evidence="5" type="ORF">ND2E_2859</name>
</gene>
<keyword evidence="2" id="KW-0677">Repeat</keyword>
<dbReference type="InterPro" id="IPR000719">
    <property type="entry name" value="Prot_kinase_dom"/>
</dbReference>
<dbReference type="PANTHER" id="PTHR48051:SF1">
    <property type="entry name" value="RAS SUPPRESSOR PROTEIN 1"/>
    <property type="match status" value="1"/>
</dbReference>
<dbReference type="PATRIC" id="fig|28229.4.peg.1902"/>
<accession>A0A099KQ90</accession>
<dbReference type="GO" id="GO:0004674">
    <property type="term" value="F:protein serine/threonine kinase activity"/>
    <property type="evidence" value="ECO:0007669"/>
    <property type="project" value="UniProtKB-KW"/>
</dbReference>
<feature type="domain" description="Protein kinase" evidence="4">
    <location>
        <begin position="212"/>
        <end position="422"/>
    </location>
</feature>
<dbReference type="PROSITE" id="PS51450">
    <property type="entry name" value="LRR"/>
    <property type="match status" value="1"/>
</dbReference>
<dbReference type="SMART" id="SM00369">
    <property type="entry name" value="LRR_TYP"/>
    <property type="match status" value="4"/>
</dbReference>
<dbReference type="SMART" id="SM00364">
    <property type="entry name" value="LRR_BAC"/>
    <property type="match status" value="5"/>
</dbReference>
<dbReference type="Gene3D" id="3.80.10.10">
    <property type="entry name" value="Ribonuclease Inhibitor"/>
    <property type="match status" value="2"/>
</dbReference>
<organism evidence="5 6">
    <name type="scientific">Colwellia psychrerythraea</name>
    <name type="common">Vibrio psychroerythus</name>
    <dbReference type="NCBI Taxonomy" id="28229"/>
    <lineage>
        <taxon>Bacteria</taxon>
        <taxon>Pseudomonadati</taxon>
        <taxon>Pseudomonadota</taxon>
        <taxon>Gammaproteobacteria</taxon>
        <taxon>Alteromonadales</taxon>
        <taxon>Colwelliaceae</taxon>
        <taxon>Colwellia</taxon>
    </lineage>
</organism>
<dbReference type="InterPro" id="IPR003591">
    <property type="entry name" value="Leu-rich_rpt_typical-subtyp"/>
</dbReference>
<keyword evidence="3" id="KW-0067">ATP-binding</keyword>
<evidence type="ECO:0000256" key="2">
    <source>
        <dbReference type="ARBA" id="ARBA00022737"/>
    </source>
</evidence>
<dbReference type="PROSITE" id="PS50011">
    <property type="entry name" value="PROTEIN_KINASE_DOM"/>
    <property type="match status" value="1"/>
</dbReference>
<dbReference type="InterPro" id="IPR017441">
    <property type="entry name" value="Protein_kinase_ATP_BS"/>
</dbReference>